<gene>
    <name evidence="1" type="ORF">EVAR_96087_1</name>
</gene>
<accession>A0A4C1VDB5</accession>
<sequence length="88" mass="9953">MVEPYCGDLGYSIKTVRFDLFDTFAEYGREVLAFAIGFHPARKSSGDPFPSPLPSTRCPTIIFHYTHHMRIRLHSTASRHAAVSCRPL</sequence>
<proteinExistence type="predicted"/>
<comment type="caution">
    <text evidence="1">The sequence shown here is derived from an EMBL/GenBank/DDBJ whole genome shotgun (WGS) entry which is preliminary data.</text>
</comment>
<dbReference type="EMBL" id="BGZK01000324">
    <property type="protein sequence ID" value="GBP36841.1"/>
    <property type="molecule type" value="Genomic_DNA"/>
</dbReference>
<dbReference type="Proteomes" id="UP000299102">
    <property type="component" value="Unassembled WGS sequence"/>
</dbReference>
<dbReference type="AlphaFoldDB" id="A0A4C1VDB5"/>
<name>A0A4C1VDB5_EUMVA</name>
<reference evidence="1 2" key="1">
    <citation type="journal article" date="2019" name="Commun. Biol.">
        <title>The bagworm genome reveals a unique fibroin gene that provides high tensile strength.</title>
        <authorList>
            <person name="Kono N."/>
            <person name="Nakamura H."/>
            <person name="Ohtoshi R."/>
            <person name="Tomita M."/>
            <person name="Numata K."/>
            <person name="Arakawa K."/>
        </authorList>
    </citation>
    <scope>NUCLEOTIDE SEQUENCE [LARGE SCALE GENOMIC DNA]</scope>
</reference>
<evidence type="ECO:0000313" key="2">
    <source>
        <dbReference type="Proteomes" id="UP000299102"/>
    </source>
</evidence>
<protein>
    <submittedName>
        <fullName evidence="1">Uncharacterized protein</fullName>
    </submittedName>
</protein>
<keyword evidence="2" id="KW-1185">Reference proteome</keyword>
<organism evidence="1 2">
    <name type="scientific">Eumeta variegata</name>
    <name type="common">Bagworm moth</name>
    <name type="synonym">Eumeta japonica</name>
    <dbReference type="NCBI Taxonomy" id="151549"/>
    <lineage>
        <taxon>Eukaryota</taxon>
        <taxon>Metazoa</taxon>
        <taxon>Ecdysozoa</taxon>
        <taxon>Arthropoda</taxon>
        <taxon>Hexapoda</taxon>
        <taxon>Insecta</taxon>
        <taxon>Pterygota</taxon>
        <taxon>Neoptera</taxon>
        <taxon>Endopterygota</taxon>
        <taxon>Lepidoptera</taxon>
        <taxon>Glossata</taxon>
        <taxon>Ditrysia</taxon>
        <taxon>Tineoidea</taxon>
        <taxon>Psychidae</taxon>
        <taxon>Oiketicinae</taxon>
        <taxon>Eumeta</taxon>
    </lineage>
</organism>
<evidence type="ECO:0000313" key="1">
    <source>
        <dbReference type="EMBL" id="GBP36841.1"/>
    </source>
</evidence>